<organism evidence="4">
    <name type="scientific">Onchocerca flexuosa</name>
    <dbReference type="NCBI Taxonomy" id="387005"/>
    <lineage>
        <taxon>Eukaryota</taxon>
        <taxon>Metazoa</taxon>
        <taxon>Ecdysozoa</taxon>
        <taxon>Nematoda</taxon>
        <taxon>Chromadorea</taxon>
        <taxon>Rhabditida</taxon>
        <taxon>Spirurina</taxon>
        <taxon>Spiruromorpha</taxon>
        <taxon>Filarioidea</taxon>
        <taxon>Onchocercidae</taxon>
        <taxon>Onchocerca</taxon>
    </lineage>
</organism>
<sequence>MDISEMTSPPVIPPSLSIPPSQPLSSSIDPVIIRNIIDEAFHVKTDKQGRVTPSTKQIGHDLFVSRFEPRLLVDAFVEVIEQFPIVAAECPKYNSWWTPRFYHLIFLIAQAFMSVLASERISNKTKEKDVSLYFMYSDFLR</sequence>
<dbReference type="WBParaSite" id="OFLC_0000303501-mRNA-1">
    <property type="protein sequence ID" value="OFLC_0000303501-mRNA-1"/>
    <property type="gene ID" value="OFLC_0000303501"/>
</dbReference>
<dbReference type="STRING" id="387005.A0A183H6C5"/>
<feature type="region of interest" description="Disordered" evidence="1">
    <location>
        <begin position="1"/>
        <end position="24"/>
    </location>
</feature>
<dbReference type="Proteomes" id="UP000267606">
    <property type="component" value="Unassembled WGS sequence"/>
</dbReference>
<name>A0A183H6C5_9BILA</name>
<dbReference type="AlphaFoldDB" id="A0A183H6C5"/>
<reference evidence="2 3" key="2">
    <citation type="submission" date="2018-11" db="EMBL/GenBank/DDBJ databases">
        <authorList>
            <consortium name="Pathogen Informatics"/>
        </authorList>
    </citation>
    <scope>NUCLEOTIDE SEQUENCE [LARGE SCALE GENOMIC DNA]</scope>
</reference>
<protein>
    <submittedName>
        <fullName evidence="4">DDE_Tnp_1_7 domain-containing protein</fullName>
    </submittedName>
</protein>
<reference evidence="4" key="1">
    <citation type="submission" date="2016-06" db="UniProtKB">
        <authorList>
            <consortium name="WormBaseParasite"/>
        </authorList>
    </citation>
    <scope>IDENTIFICATION</scope>
</reference>
<evidence type="ECO:0000256" key="1">
    <source>
        <dbReference type="SAM" id="MobiDB-lite"/>
    </source>
</evidence>
<evidence type="ECO:0000313" key="2">
    <source>
        <dbReference type="EMBL" id="VDO35037.1"/>
    </source>
</evidence>
<accession>A0A183H6C5</accession>
<proteinExistence type="predicted"/>
<feature type="compositionally biased region" description="Pro residues" evidence="1">
    <location>
        <begin position="10"/>
        <end position="22"/>
    </location>
</feature>
<gene>
    <name evidence="2" type="ORF">OFLC_LOCUS3036</name>
</gene>
<evidence type="ECO:0000313" key="4">
    <source>
        <dbReference type="WBParaSite" id="OFLC_0000303501-mRNA-1"/>
    </source>
</evidence>
<keyword evidence="3" id="KW-1185">Reference proteome</keyword>
<dbReference type="EMBL" id="UZAJ01001907">
    <property type="protein sequence ID" value="VDO35037.1"/>
    <property type="molecule type" value="Genomic_DNA"/>
</dbReference>
<evidence type="ECO:0000313" key="3">
    <source>
        <dbReference type="Proteomes" id="UP000267606"/>
    </source>
</evidence>